<evidence type="ECO:0000313" key="3">
    <source>
        <dbReference type="Proteomes" id="UP000276133"/>
    </source>
</evidence>
<dbReference type="EMBL" id="REGN01008021">
    <property type="protein sequence ID" value="RNA04638.1"/>
    <property type="molecule type" value="Genomic_DNA"/>
</dbReference>
<gene>
    <name evidence="2" type="ORF">BpHYR1_008208</name>
</gene>
<sequence>MGQFYLKKKHQKFKSFAQIYELTFSPKFTIIFLFVLKCLNFDGPFGLKYDAKILVLNSFLKHLMPLGKGIICLVIIIYKKNFNA</sequence>
<comment type="caution">
    <text evidence="2">The sequence shown here is derived from an EMBL/GenBank/DDBJ whole genome shotgun (WGS) entry which is preliminary data.</text>
</comment>
<dbReference type="AlphaFoldDB" id="A0A3M7Q136"/>
<feature type="transmembrane region" description="Helical" evidence="1">
    <location>
        <begin position="20"/>
        <end position="39"/>
    </location>
</feature>
<reference evidence="2 3" key="1">
    <citation type="journal article" date="2018" name="Sci. Rep.">
        <title>Genomic signatures of local adaptation to the degree of environmental predictability in rotifers.</title>
        <authorList>
            <person name="Franch-Gras L."/>
            <person name="Hahn C."/>
            <person name="Garcia-Roger E.M."/>
            <person name="Carmona M.J."/>
            <person name="Serra M."/>
            <person name="Gomez A."/>
        </authorList>
    </citation>
    <scope>NUCLEOTIDE SEQUENCE [LARGE SCALE GENOMIC DNA]</scope>
    <source>
        <strain evidence="2">HYR1</strain>
    </source>
</reference>
<evidence type="ECO:0000256" key="1">
    <source>
        <dbReference type="SAM" id="Phobius"/>
    </source>
</evidence>
<keyword evidence="1" id="KW-1133">Transmembrane helix</keyword>
<keyword evidence="3" id="KW-1185">Reference proteome</keyword>
<keyword evidence="1" id="KW-0472">Membrane</keyword>
<name>A0A3M7Q136_BRAPC</name>
<accession>A0A3M7Q136</accession>
<organism evidence="2 3">
    <name type="scientific">Brachionus plicatilis</name>
    <name type="common">Marine rotifer</name>
    <name type="synonym">Brachionus muelleri</name>
    <dbReference type="NCBI Taxonomy" id="10195"/>
    <lineage>
        <taxon>Eukaryota</taxon>
        <taxon>Metazoa</taxon>
        <taxon>Spiralia</taxon>
        <taxon>Gnathifera</taxon>
        <taxon>Rotifera</taxon>
        <taxon>Eurotatoria</taxon>
        <taxon>Monogononta</taxon>
        <taxon>Pseudotrocha</taxon>
        <taxon>Ploima</taxon>
        <taxon>Brachionidae</taxon>
        <taxon>Brachionus</taxon>
    </lineage>
</organism>
<protein>
    <submittedName>
        <fullName evidence="2">Uncharacterized protein</fullName>
    </submittedName>
</protein>
<proteinExistence type="predicted"/>
<feature type="transmembrane region" description="Helical" evidence="1">
    <location>
        <begin position="59"/>
        <end position="78"/>
    </location>
</feature>
<evidence type="ECO:0000313" key="2">
    <source>
        <dbReference type="EMBL" id="RNA04638.1"/>
    </source>
</evidence>
<dbReference type="Proteomes" id="UP000276133">
    <property type="component" value="Unassembled WGS sequence"/>
</dbReference>
<keyword evidence="1" id="KW-0812">Transmembrane</keyword>